<comment type="caution">
    <text evidence="2">The sequence shown here is derived from an EMBL/GenBank/DDBJ whole genome shotgun (WGS) entry which is preliminary data.</text>
</comment>
<keyword evidence="3" id="KW-1185">Reference proteome</keyword>
<evidence type="ECO:0000256" key="1">
    <source>
        <dbReference type="SAM" id="SignalP"/>
    </source>
</evidence>
<name>A0ABS8Q7A7_9BURK</name>
<evidence type="ECO:0000313" key="2">
    <source>
        <dbReference type="EMBL" id="MCD2517628.1"/>
    </source>
</evidence>
<feature type="signal peptide" evidence="1">
    <location>
        <begin position="1"/>
        <end position="22"/>
    </location>
</feature>
<gene>
    <name evidence="2" type="ORF">LQ564_15040</name>
</gene>
<dbReference type="Proteomes" id="UP001179361">
    <property type="component" value="Unassembled WGS sequence"/>
</dbReference>
<sequence>MPFRILPLLIACAGVASAPVHAQDAGGFPPGWIHERPVPKPPQAVSPMPTWYEVRGGTWQVPLTTLQRIAGLLKVRLAGNPDFDPPRPDQAIQFRGETVDGQRIVRLYGYCAFGHADTAYLSETFLDVRDGWRCVFDAEYDPAQQRMRSFSYYLDGGTGS</sequence>
<dbReference type="EMBL" id="JAJNOC010000004">
    <property type="protein sequence ID" value="MCD2517628.1"/>
    <property type="molecule type" value="Genomic_DNA"/>
</dbReference>
<keyword evidence="1" id="KW-0732">Signal</keyword>
<reference evidence="2" key="1">
    <citation type="submission" date="2021-11" db="EMBL/GenBank/DDBJ databases">
        <title>The complete genome of Massilia sp sp. G4R7.</title>
        <authorList>
            <person name="Liu L."/>
            <person name="Yue J."/>
            <person name="Yuan J."/>
            <person name="Yang F."/>
            <person name="Li L."/>
        </authorList>
    </citation>
    <scope>NUCLEOTIDE SEQUENCE</scope>
    <source>
        <strain evidence="2">G4R7</strain>
    </source>
</reference>
<proteinExistence type="predicted"/>
<dbReference type="RefSeq" id="WP_231058909.1">
    <property type="nucleotide sequence ID" value="NZ_JAJNOC010000004.1"/>
</dbReference>
<feature type="chain" id="PRO_5045955207" evidence="1">
    <location>
        <begin position="23"/>
        <end position="160"/>
    </location>
</feature>
<evidence type="ECO:0000313" key="3">
    <source>
        <dbReference type="Proteomes" id="UP001179361"/>
    </source>
</evidence>
<accession>A0ABS8Q7A7</accession>
<protein>
    <submittedName>
        <fullName evidence="2">Uncharacterized protein</fullName>
    </submittedName>
</protein>
<organism evidence="2 3">
    <name type="scientific">Massilia phyllostachyos</name>
    <dbReference type="NCBI Taxonomy" id="2898585"/>
    <lineage>
        <taxon>Bacteria</taxon>
        <taxon>Pseudomonadati</taxon>
        <taxon>Pseudomonadota</taxon>
        <taxon>Betaproteobacteria</taxon>
        <taxon>Burkholderiales</taxon>
        <taxon>Oxalobacteraceae</taxon>
        <taxon>Telluria group</taxon>
        <taxon>Massilia</taxon>
    </lineage>
</organism>